<evidence type="ECO:0000256" key="3">
    <source>
        <dbReference type="ARBA" id="ARBA00022475"/>
    </source>
</evidence>
<sequence length="417" mass="44176">MAERPRQRTAAALAQAPPRPRRPRGRPRPPRPGRARRPCRPTPGRAVGRPAEPRRGGAGADRRAGPAAPRRALRRPRRAHPRGVAGRPAAALRPARHRGPVRHPRHRRGGLSRRPGRRDGGRPHHPFRPGRAAAPPSAGPALRARLRGGLPRVARGDGPRRDRARAGGVSARLASGLLLLALLAAWETWCRAAAVPALILPPPSAVAATLWGEVASGRLWPHLAVTAAEMTLGLALGAAVGLGAGILLAESPALGRVLRPYILASQLVPKLALGPLLIIWFGFGLTPTVVVTALICFFPLMETTLTGLAEVDPARRELFRMLGASRLQTLLRLKLPAALPVILAGLRVAVVLALVGAVVGEFVAGRAGLGASIIAAQSVMDSSLIVALFVVITALGMVFYEAVRALERLALRRYRKG</sequence>
<comment type="similarity">
    <text evidence="7">Belongs to the binding-protein-dependent transport system permease family.</text>
</comment>
<evidence type="ECO:0000259" key="9">
    <source>
        <dbReference type="PROSITE" id="PS50928"/>
    </source>
</evidence>
<dbReference type="PROSITE" id="PS50928">
    <property type="entry name" value="ABC_TM1"/>
    <property type="match status" value="1"/>
</dbReference>
<evidence type="ECO:0000256" key="4">
    <source>
        <dbReference type="ARBA" id="ARBA00022692"/>
    </source>
</evidence>
<feature type="region of interest" description="Disordered" evidence="8">
    <location>
        <begin position="1"/>
        <end position="143"/>
    </location>
</feature>
<evidence type="ECO:0000313" key="10">
    <source>
        <dbReference type="EMBL" id="RVU18080.1"/>
    </source>
</evidence>
<feature type="transmembrane region" description="Helical" evidence="7">
    <location>
        <begin position="230"/>
        <end position="249"/>
    </location>
</feature>
<dbReference type="Gene3D" id="1.10.3720.10">
    <property type="entry name" value="MetI-like"/>
    <property type="match status" value="1"/>
</dbReference>
<name>A0A3S2V880_9HYPH</name>
<feature type="compositionally biased region" description="Basic and acidic residues" evidence="8">
    <location>
        <begin position="51"/>
        <end position="64"/>
    </location>
</feature>
<evidence type="ECO:0000256" key="1">
    <source>
        <dbReference type="ARBA" id="ARBA00004651"/>
    </source>
</evidence>
<evidence type="ECO:0000256" key="5">
    <source>
        <dbReference type="ARBA" id="ARBA00022989"/>
    </source>
</evidence>
<dbReference type="SUPFAM" id="SSF161098">
    <property type="entry name" value="MetI-like"/>
    <property type="match status" value="1"/>
</dbReference>
<dbReference type="PANTHER" id="PTHR30151:SF20">
    <property type="entry name" value="ABC TRANSPORTER PERMEASE PROTEIN HI_0355-RELATED"/>
    <property type="match status" value="1"/>
</dbReference>
<dbReference type="Proteomes" id="UP000286997">
    <property type="component" value="Unassembled WGS sequence"/>
</dbReference>
<feature type="transmembrane region" description="Helical" evidence="7">
    <location>
        <begin position="337"/>
        <end position="364"/>
    </location>
</feature>
<dbReference type="EMBL" id="SACP01000010">
    <property type="protein sequence ID" value="RVU18080.1"/>
    <property type="molecule type" value="Genomic_DNA"/>
</dbReference>
<proteinExistence type="inferred from homology"/>
<evidence type="ECO:0000256" key="6">
    <source>
        <dbReference type="ARBA" id="ARBA00023136"/>
    </source>
</evidence>
<keyword evidence="5 7" id="KW-1133">Transmembrane helix</keyword>
<feature type="compositionally biased region" description="Basic residues" evidence="8">
    <location>
        <begin position="71"/>
        <end position="81"/>
    </location>
</feature>
<dbReference type="GO" id="GO:0005886">
    <property type="term" value="C:plasma membrane"/>
    <property type="evidence" value="ECO:0007669"/>
    <property type="project" value="UniProtKB-SubCell"/>
</dbReference>
<keyword evidence="2 7" id="KW-0813">Transport</keyword>
<comment type="caution">
    <text evidence="10">The sequence shown here is derived from an EMBL/GenBank/DDBJ whole genome shotgun (WGS) entry which is preliminary data.</text>
</comment>
<feature type="compositionally biased region" description="Low complexity" evidence="8">
    <location>
        <begin position="129"/>
        <end position="143"/>
    </location>
</feature>
<feature type="compositionally biased region" description="Basic residues" evidence="8">
    <location>
        <begin position="94"/>
        <end position="116"/>
    </location>
</feature>
<gene>
    <name evidence="10" type="ORF">EOE48_11840</name>
</gene>
<dbReference type="PANTHER" id="PTHR30151">
    <property type="entry name" value="ALKANE SULFONATE ABC TRANSPORTER-RELATED, MEMBRANE SUBUNIT"/>
    <property type="match status" value="1"/>
</dbReference>
<evidence type="ECO:0000313" key="11">
    <source>
        <dbReference type="Proteomes" id="UP000286997"/>
    </source>
</evidence>
<dbReference type="Pfam" id="PF00528">
    <property type="entry name" value="BPD_transp_1"/>
    <property type="match status" value="1"/>
</dbReference>
<dbReference type="OrthoDB" id="9786495at2"/>
<feature type="transmembrane region" description="Helical" evidence="7">
    <location>
        <begin position="384"/>
        <end position="403"/>
    </location>
</feature>
<protein>
    <submittedName>
        <fullName evidence="10">ABC transporter permease</fullName>
    </submittedName>
</protein>
<dbReference type="InterPro" id="IPR035906">
    <property type="entry name" value="MetI-like_sf"/>
</dbReference>
<dbReference type="GO" id="GO:0055085">
    <property type="term" value="P:transmembrane transport"/>
    <property type="evidence" value="ECO:0007669"/>
    <property type="project" value="InterPro"/>
</dbReference>
<evidence type="ECO:0000256" key="8">
    <source>
        <dbReference type="SAM" id="MobiDB-lite"/>
    </source>
</evidence>
<evidence type="ECO:0000256" key="2">
    <source>
        <dbReference type="ARBA" id="ARBA00022448"/>
    </source>
</evidence>
<organism evidence="10 11">
    <name type="scientific">Methylobacterium oryzihabitans</name>
    <dbReference type="NCBI Taxonomy" id="2499852"/>
    <lineage>
        <taxon>Bacteria</taxon>
        <taxon>Pseudomonadati</taxon>
        <taxon>Pseudomonadota</taxon>
        <taxon>Alphaproteobacteria</taxon>
        <taxon>Hyphomicrobiales</taxon>
        <taxon>Methylobacteriaceae</taxon>
        <taxon>Methylobacterium</taxon>
    </lineage>
</organism>
<dbReference type="InterPro" id="IPR000515">
    <property type="entry name" value="MetI-like"/>
</dbReference>
<dbReference type="CDD" id="cd06261">
    <property type="entry name" value="TM_PBP2"/>
    <property type="match status" value="1"/>
</dbReference>
<dbReference type="AlphaFoldDB" id="A0A3S2V880"/>
<evidence type="ECO:0000256" key="7">
    <source>
        <dbReference type="RuleBase" id="RU363032"/>
    </source>
</evidence>
<keyword evidence="11" id="KW-1185">Reference proteome</keyword>
<comment type="subcellular location">
    <subcellularLocation>
        <location evidence="1 7">Cell membrane</location>
        <topology evidence="1 7">Multi-pass membrane protein</topology>
    </subcellularLocation>
</comment>
<keyword evidence="3" id="KW-1003">Cell membrane</keyword>
<feature type="compositionally biased region" description="Low complexity" evidence="8">
    <location>
        <begin position="82"/>
        <end position="93"/>
    </location>
</feature>
<accession>A0A3S2V880</accession>
<keyword evidence="4 7" id="KW-0812">Transmembrane</keyword>
<feature type="compositionally biased region" description="Basic residues" evidence="8">
    <location>
        <begin position="19"/>
        <end position="39"/>
    </location>
</feature>
<reference evidence="10 11" key="1">
    <citation type="submission" date="2019-01" db="EMBL/GenBank/DDBJ databases">
        <authorList>
            <person name="Chen W.-M."/>
        </authorList>
    </citation>
    <scope>NUCLEOTIDE SEQUENCE [LARGE SCALE GENOMIC DNA]</scope>
    <source>
        <strain evidence="10 11">TER-1</strain>
    </source>
</reference>
<keyword evidence="6 7" id="KW-0472">Membrane</keyword>
<feature type="domain" description="ABC transmembrane type-1" evidence="9">
    <location>
        <begin position="223"/>
        <end position="403"/>
    </location>
</feature>